<accession>A0A510WS03</accession>
<evidence type="ECO:0000313" key="3">
    <source>
        <dbReference type="Proteomes" id="UP000321722"/>
    </source>
</evidence>
<sequence>MTMYYYLTNDGYIDHIDTVKINGAKYTTQAPKGHFNKAKFDGTKWVDSMTDKELKEANTVTVKPNENDTVISNLTLQLAQSNVQVKALSTKVDTLTEQVKSLTSDKGDKENV</sequence>
<evidence type="ECO:0000256" key="1">
    <source>
        <dbReference type="SAM" id="Coils"/>
    </source>
</evidence>
<dbReference type="Proteomes" id="UP000321722">
    <property type="component" value="Unassembled WGS sequence"/>
</dbReference>
<proteinExistence type="predicted"/>
<protein>
    <submittedName>
        <fullName evidence="2">Uncharacterized protein</fullName>
    </submittedName>
</protein>
<reference evidence="2 3" key="1">
    <citation type="submission" date="2019-07" db="EMBL/GenBank/DDBJ databases">
        <title>Whole genome shotgun sequence of Lactobacillus aviarius subsp. aviarius NBRC 102162.</title>
        <authorList>
            <person name="Hosoyama A."/>
            <person name="Uohara A."/>
            <person name="Ohji S."/>
            <person name="Ichikawa N."/>
        </authorList>
    </citation>
    <scope>NUCLEOTIDE SEQUENCE [LARGE SCALE GENOMIC DNA]</scope>
    <source>
        <strain evidence="2 3">NBRC 102162</strain>
    </source>
</reference>
<dbReference type="RefSeq" id="WP_057828002.1">
    <property type="nucleotide sequence ID" value="NZ_BAAACL010000015.1"/>
</dbReference>
<dbReference type="GeneID" id="29933293"/>
<keyword evidence="3" id="KW-1185">Reference proteome</keyword>
<gene>
    <name evidence="2" type="ORF">LAV01_01830</name>
</gene>
<organism evidence="2 3">
    <name type="scientific">Ligilactobacillus aviarius</name>
    <dbReference type="NCBI Taxonomy" id="1606"/>
    <lineage>
        <taxon>Bacteria</taxon>
        <taxon>Bacillati</taxon>
        <taxon>Bacillota</taxon>
        <taxon>Bacilli</taxon>
        <taxon>Lactobacillales</taxon>
        <taxon>Lactobacillaceae</taxon>
        <taxon>Ligilactobacillus</taxon>
    </lineage>
</organism>
<comment type="caution">
    <text evidence="2">The sequence shown here is derived from an EMBL/GenBank/DDBJ whole genome shotgun (WGS) entry which is preliminary data.</text>
</comment>
<name>A0A510WS03_9LACO</name>
<evidence type="ECO:0000313" key="2">
    <source>
        <dbReference type="EMBL" id="GEK41351.1"/>
    </source>
</evidence>
<dbReference type="AlphaFoldDB" id="A0A510WS03"/>
<keyword evidence="1" id="KW-0175">Coiled coil</keyword>
<dbReference type="EMBL" id="BJUI01000001">
    <property type="protein sequence ID" value="GEK41351.1"/>
    <property type="molecule type" value="Genomic_DNA"/>
</dbReference>
<feature type="coiled-coil region" evidence="1">
    <location>
        <begin position="78"/>
        <end position="105"/>
    </location>
</feature>